<accession>A0A162HI90</accession>
<reference evidence="1 2" key="1">
    <citation type="submission" date="2016-03" db="EMBL/GenBank/DDBJ databases">
        <title>Comparative genomics of 54 Lactobacillus plantarum strains reveals genomic uncoupling from niche constraints.</title>
        <authorList>
            <person name="Martino M.E."/>
        </authorList>
    </citation>
    <scope>NUCLEOTIDE SEQUENCE [LARGE SCALE GENOMIC DNA]</scope>
    <source>
        <strain evidence="1 2">19.1</strain>
    </source>
</reference>
<organism evidence="1 2">
    <name type="scientific">Lactiplantibacillus plantarum</name>
    <name type="common">Lactobacillus plantarum</name>
    <dbReference type="NCBI Taxonomy" id="1590"/>
    <lineage>
        <taxon>Bacteria</taxon>
        <taxon>Bacillati</taxon>
        <taxon>Bacillota</taxon>
        <taxon>Bacilli</taxon>
        <taxon>Lactobacillales</taxon>
        <taxon>Lactobacillaceae</taxon>
        <taxon>Lactiplantibacillus</taxon>
    </lineage>
</organism>
<sequence length="175" mass="20289">MKQALTRAVKKIDMRDFEEELRAQAKEYNQDDDILATKAEHLINDMHDHQTSDNRFEIRTYVSFETIVYDEEIDGDTDEEIDAKVKAEAFKRLRRQIDAANGPLSNSKQSLSMFTTVGLLEVMFDMWHRVNSSKVRLEDIIRNQNFSHIITADQSDAQTKLVQSLISKYANDSQN</sequence>
<dbReference type="PATRIC" id="fig|1590.201.peg.1004"/>
<dbReference type="AlphaFoldDB" id="A0A162HI90"/>
<evidence type="ECO:0000313" key="2">
    <source>
        <dbReference type="Proteomes" id="UP000076882"/>
    </source>
</evidence>
<proteinExistence type="predicted"/>
<comment type="caution">
    <text evidence="1">The sequence shown here is derived from an EMBL/GenBank/DDBJ whole genome shotgun (WGS) entry which is preliminary data.</text>
</comment>
<name>A0A162HI90_LACPN</name>
<protein>
    <submittedName>
        <fullName evidence="1">PXO1-76</fullName>
    </submittedName>
</protein>
<gene>
    <name evidence="1" type="ORF">Lp19_1224</name>
</gene>
<dbReference type="Proteomes" id="UP000076882">
    <property type="component" value="Unassembled WGS sequence"/>
</dbReference>
<evidence type="ECO:0000313" key="1">
    <source>
        <dbReference type="EMBL" id="KZU95945.1"/>
    </source>
</evidence>
<dbReference type="EMBL" id="LUXM01000024">
    <property type="protein sequence ID" value="KZU95945.1"/>
    <property type="molecule type" value="Genomic_DNA"/>
</dbReference>